<comment type="caution">
    <text evidence="2">The sequence shown here is derived from an EMBL/GenBank/DDBJ whole genome shotgun (WGS) entry which is preliminary data.</text>
</comment>
<feature type="compositionally biased region" description="Polar residues" evidence="1">
    <location>
        <begin position="28"/>
        <end position="37"/>
    </location>
</feature>
<evidence type="ECO:0000256" key="1">
    <source>
        <dbReference type="SAM" id="MobiDB-lite"/>
    </source>
</evidence>
<keyword evidence="3" id="KW-1185">Reference proteome</keyword>
<feature type="region of interest" description="Disordered" evidence="1">
    <location>
        <begin position="28"/>
        <end position="50"/>
    </location>
</feature>
<dbReference type="Proteomes" id="UP000314294">
    <property type="component" value="Unassembled WGS sequence"/>
</dbReference>
<protein>
    <submittedName>
        <fullName evidence="2">Uncharacterized protein</fullName>
    </submittedName>
</protein>
<reference evidence="2 3" key="1">
    <citation type="submission" date="2019-03" db="EMBL/GenBank/DDBJ databases">
        <title>First draft genome of Liparis tanakae, snailfish: a comprehensive survey of snailfish specific genes.</title>
        <authorList>
            <person name="Kim W."/>
            <person name="Song I."/>
            <person name="Jeong J.-H."/>
            <person name="Kim D."/>
            <person name="Kim S."/>
            <person name="Ryu S."/>
            <person name="Song J.Y."/>
            <person name="Lee S.K."/>
        </authorList>
    </citation>
    <scope>NUCLEOTIDE SEQUENCE [LARGE SCALE GENOMIC DNA]</scope>
    <source>
        <tissue evidence="2">Muscle</tissue>
    </source>
</reference>
<dbReference type="AlphaFoldDB" id="A0A4Z2HW75"/>
<name>A0A4Z2HW75_9TELE</name>
<dbReference type="EMBL" id="SRLO01000178">
    <property type="protein sequence ID" value="TNN69223.1"/>
    <property type="molecule type" value="Genomic_DNA"/>
</dbReference>
<proteinExistence type="predicted"/>
<accession>A0A4Z2HW75</accession>
<evidence type="ECO:0000313" key="3">
    <source>
        <dbReference type="Proteomes" id="UP000314294"/>
    </source>
</evidence>
<evidence type="ECO:0000313" key="2">
    <source>
        <dbReference type="EMBL" id="TNN69223.1"/>
    </source>
</evidence>
<sequence length="176" mass="20031">MSPTSKIRHHCVSVLIQQNVVAGRTTCAMSKDNSSPIGSDHPPPPPPAPTHLLRSRWMMGWVRLCRYSMPLATSMAMMSLDCSRENREPPDTYWVTMANWLGSSRHAPTNGMMQGWLRRQRMETSLQNMSTSDLEQYAHMRQVCSSFSPLDLLESQATRFMSAPLSSKNCTRRMWP</sequence>
<gene>
    <name evidence="2" type="ORF">EYF80_020540</name>
</gene>
<organism evidence="2 3">
    <name type="scientific">Liparis tanakae</name>
    <name type="common">Tanaka's snailfish</name>
    <dbReference type="NCBI Taxonomy" id="230148"/>
    <lineage>
        <taxon>Eukaryota</taxon>
        <taxon>Metazoa</taxon>
        <taxon>Chordata</taxon>
        <taxon>Craniata</taxon>
        <taxon>Vertebrata</taxon>
        <taxon>Euteleostomi</taxon>
        <taxon>Actinopterygii</taxon>
        <taxon>Neopterygii</taxon>
        <taxon>Teleostei</taxon>
        <taxon>Neoteleostei</taxon>
        <taxon>Acanthomorphata</taxon>
        <taxon>Eupercaria</taxon>
        <taxon>Perciformes</taxon>
        <taxon>Cottioidei</taxon>
        <taxon>Cottales</taxon>
        <taxon>Liparidae</taxon>
        <taxon>Liparis</taxon>
    </lineage>
</organism>